<evidence type="ECO:0000313" key="2">
    <source>
        <dbReference type="EMBL" id="KAK7504546.1"/>
    </source>
</evidence>
<keyword evidence="3" id="KW-1185">Reference proteome</keyword>
<evidence type="ECO:0000256" key="1">
    <source>
        <dbReference type="SAM" id="MobiDB-lite"/>
    </source>
</evidence>
<feature type="compositionally biased region" description="Basic residues" evidence="1">
    <location>
        <begin position="83"/>
        <end position="92"/>
    </location>
</feature>
<feature type="region of interest" description="Disordered" evidence="1">
    <location>
        <begin position="56"/>
        <end position="106"/>
    </location>
</feature>
<gene>
    <name evidence="2" type="ORF">BaRGS_00004032</name>
</gene>
<proteinExistence type="predicted"/>
<accession>A0ABD0LZ67</accession>
<comment type="caution">
    <text evidence="2">The sequence shown here is derived from an EMBL/GenBank/DDBJ whole genome shotgun (WGS) entry which is preliminary data.</text>
</comment>
<feature type="compositionally biased region" description="Basic and acidic residues" evidence="1">
    <location>
        <begin position="57"/>
        <end position="70"/>
    </location>
</feature>
<dbReference type="Proteomes" id="UP001519460">
    <property type="component" value="Unassembled WGS sequence"/>
</dbReference>
<evidence type="ECO:0000313" key="3">
    <source>
        <dbReference type="Proteomes" id="UP001519460"/>
    </source>
</evidence>
<organism evidence="2 3">
    <name type="scientific">Batillaria attramentaria</name>
    <dbReference type="NCBI Taxonomy" id="370345"/>
    <lineage>
        <taxon>Eukaryota</taxon>
        <taxon>Metazoa</taxon>
        <taxon>Spiralia</taxon>
        <taxon>Lophotrochozoa</taxon>
        <taxon>Mollusca</taxon>
        <taxon>Gastropoda</taxon>
        <taxon>Caenogastropoda</taxon>
        <taxon>Sorbeoconcha</taxon>
        <taxon>Cerithioidea</taxon>
        <taxon>Batillariidae</taxon>
        <taxon>Batillaria</taxon>
    </lineage>
</organism>
<dbReference type="EMBL" id="JACVVK020000014">
    <property type="protein sequence ID" value="KAK7504546.1"/>
    <property type="molecule type" value="Genomic_DNA"/>
</dbReference>
<feature type="region of interest" description="Disordered" evidence="1">
    <location>
        <begin position="1"/>
        <end position="20"/>
    </location>
</feature>
<dbReference type="AlphaFoldDB" id="A0ABD0LZ67"/>
<reference evidence="2 3" key="1">
    <citation type="journal article" date="2023" name="Sci. Data">
        <title>Genome assembly of the Korean intertidal mud-creeper Batillaria attramentaria.</title>
        <authorList>
            <person name="Patra A.K."/>
            <person name="Ho P.T."/>
            <person name="Jun S."/>
            <person name="Lee S.J."/>
            <person name="Kim Y."/>
            <person name="Won Y.J."/>
        </authorList>
    </citation>
    <scope>NUCLEOTIDE SEQUENCE [LARGE SCALE GENOMIC DNA]</scope>
    <source>
        <strain evidence="2">Wonlab-2016</strain>
    </source>
</reference>
<sequence length="234" mass="25814">MPHTCCNPEKSNTDASPVITDRETHGEAATPLCGLKRMIELAAELTRIRIDQVSGDWKGESAHRGNERSDGVISVGGLERQNKVRRGKRGQRIRLAGKGAAPGGGKFCSQSTSPCYGWTEDGETERGDADGPERRFTVLIKRIYGIDRHGQARKRRSPSNIPSPFLPITCCARLFPLRIAVCLGHARLYYGRAGCQIVFASSDTRNRHDQTESMAASQLRRVDRSLRVIAMTPL</sequence>
<name>A0ABD0LZ67_9CAEN</name>
<protein>
    <submittedName>
        <fullName evidence="2">Uncharacterized protein</fullName>
    </submittedName>
</protein>